<comment type="caution">
    <text evidence="1">The sequence shown here is derived from an EMBL/GenBank/DDBJ whole genome shotgun (WGS) entry which is preliminary data.</text>
</comment>
<dbReference type="EMBL" id="JALJOV010001547">
    <property type="protein sequence ID" value="KAK9846202.1"/>
    <property type="molecule type" value="Genomic_DNA"/>
</dbReference>
<organism evidence="1 2">
    <name type="scientific">Apatococcus fuscideae</name>
    <dbReference type="NCBI Taxonomy" id="2026836"/>
    <lineage>
        <taxon>Eukaryota</taxon>
        <taxon>Viridiplantae</taxon>
        <taxon>Chlorophyta</taxon>
        <taxon>core chlorophytes</taxon>
        <taxon>Trebouxiophyceae</taxon>
        <taxon>Chlorellales</taxon>
        <taxon>Chlorellaceae</taxon>
        <taxon>Apatococcus</taxon>
    </lineage>
</organism>
<name>A0AAW1SKF1_9CHLO</name>
<accession>A0AAW1SKF1</accession>
<evidence type="ECO:0000313" key="2">
    <source>
        <dbReference type="Proteomes" id="UP001485043"/>
    </source>
</evidence>
<dbReference type="AlphaFoldDB" id="A0AAW1SKF1"/>
<protein>
    <submittedName>
        <fullName evidence="1">Uncharacterized protein</fullName>
    </submittedName>
</protein>
<evidence type="ECO:0000313" key="1">
    <source>
        <dbReference type="EMBL" id="KAK9846202.1"/>
    </source>
</evidence>
<dbReference type="Proteomes" id="UP001485043">
    <property type="component" value="Unassembled WGS sequence"/>
</dbReference>
<keyword evidence="2" id="KW-1185">Reference proteome</keyword>
<gene>
    <name evidence="1" type="ORF">WJX84_000540</name>
</gene>
<sequence>MCPFFCHSTWIVPRFQQAICWRGCKLPSEGARVQMWKSWSVLFGLLVCSRASFALRDLQAQVARQNAAVDGQAIWPRDFLNPVTRAAQAADRNSDKLHLLRCQWAAGSRSILASLRKLAGVFWPMREIEAQQAEHGLHISLEDDYVSTDESYDPAQVTESLHDGATFDELILHDLCRASSMPRDAEDLRELLNSFPALLDPLNSELRNKCLGLDAPRVEMLVGDWAVYHR</sequence>
<reference evidence="1 2" key="1">
    <citation type="journal article" date="2024" name="Nat. Commun.">
        <title>Phylogenomics reveals the evolutionary origins of lichenization in chlorophyte algae.</title>
        <authorList>
            <person name="Puginier C."/>
            <person name="Libourel C."/>
            <person name="Otte J."/>
            <person name="Skaloud P."/>
            <person name="Haon M."/>
            <person name="Grisel S."/>
            <person name="Petersen M."/>
            <person name="Berrin J.G."/>
            <person name="Delaux P.M."/>
            <person name="Dal Grande F."/>
            <person name="Keller J."/>
        </authorList>
    </citation>
    <scope>NUCLEOTIDE SEQUENCE [LARGE SCALE GENOMIC DNA]</scope>
    <source>
        <strain evidence="1 2">SAG 2523</strain>
    </source>
</reference>
<proteinExistence type="predicted"/>